<organism evidence="1 2">
    <name type="scientific">Desulfurococcus amylolyticus (strain DSM 18924 / JCM 16383 / VKM B-2413 / 1221n)</name>
    <name type="common">Desulfurococcus kamchatkensis</name>
    <dbReference type="NCBI Taxonomy" id="490899"/>
    <lineage>
        <taxon>Archaea</taxon>
        <taxon>Thermoproteota</taxon>
        <taxon>Thermoprotei</taxon>
        <taxon>Desulfurococcales</taxon>
        <taxon>Desulfurococcaceae</taxon>
        <taxon>Desulfurococcus</taxon>
    </lineage>
</organism>
<dbReference type="eggNOG" id="arCOG04283">
    <property type="taxonomic scope" value="Archaea"/>
</dbReference>
<proteinExistence type="predicted"/>
<gene>
    <name evidence="1" type="ordered locus">DKAM_1305</name>
</gene>
<evidence type="ECO:0000313" key="1">
    <source>
        <dbReference type="EMBL" id="ACL11631.1"/>
    </source>
</evidence>
<reference evidence="1 2" key="1">
    <citation type="journal article" date="2009" name="J. Bacteriol.">
        <title>Complete genome sequence of the anaerobic, protein-degrading hyperthermophilic crenarchaeon Desulfurococcus kamchatkensis.</title>
        <authorList>
            <person name="Ravin N.V."/>
            <person name="Mardanov A.V."/>
            <person name="Beletsky A.V."/>
            <person name="Kublanov I.V."/>
            <person name="Kolganova T.V."/>
            <person name="Lebedinsky A.V."/>
            <person name="Chernyh N.A."/>
            <person name="Bonch-Osmolovskaya E.A."/>
            <person name="Skryabin K.G."/>
        </authorList>
    </citation>
    <scope>NUCLEOTIDE SEQUENCE [LARGE SCALE GENOMIC DNA]</scope>
    <source>
        <strain evidence="2">DSM 18924 / JCM 16383 / VKM B-2413 / 1221n</strain>
    </source>
</reference>
<dbReference type="STRING" id="490899.DKAM_1305"/>
<name>B8D6A0_DESA1</name>
<dbReference type="EMBL" id="CP001140">
    <property type="protein sequence ID" value="ACL11631.1"/>
    <property type="molecule type" value="Genomic_DNA"/>
</dbReference>
<protein>
    <submittedName>
        <fullName evidence="1">Uncharacterized protein</fullName>
    </submittedName>
</protein>
<dbReference type="AlphaFoldDB" id="B8D6A0"/>
<dbReference type="HOGENOM" id="CLU_2204008_0_0_2"/>
<sequence length="109" mass="12750">MHMVKVRKVVLVTAEHHPYHKLWAKIAEALSKKMGVELEVRKEDYVYLVEYGDKDDLGMSWLPQILVELDDGRVQWVLSQLPLNERLQPDEEKALEVMVNKLRELGVEL</sequence>
<evidence type="ECO:0000313" key="2">
    <source>
        <dbReference type="Proteomes" id="UP000006903"/>
    </source>
</evidence>
<accession>B8D6A0</accession>
<dbReference type="KEGG" id="dka:DKAM_1305"/>
<dbReference type="Proteomes" id="UP000006903">
    <property type="component" value="Chromosome"/>
</dbReference>